<keyword evidence="9" id="KW-0492">Microsome</keyword>
<evidence type="ECO:0000313" key="16">
    <source>
        <dbReference type="EMBL" id="KRT83903.1"/>
    </source>
</evidence>
<dbReference type="PROSITE" id="PS00086">
    <property type="entry name" value="CYTOCHROME_P450"/>
    <property type="match status" value="1"/>
</dbReference>
<dbReference type="AlphaFoldDB" id="A0A0T6B977"/>
<dbReference type="PANTHER" id="PTHR24292:SF84">
    <property type="entry name" value="CYTOCHROME P450 28A5-RELATED"/>
    <property type="match status" value="1"/>
</dbReference>
<dbReference type="PANTHER" id="PTHR24292">
    <property type="entry name" value="CYTOCHROME P450"/>
    <property type="match status" value="1"/>
</dbReference>
<evidence type="ECO:0000256" key="2">
    <source>
        <dbReference type="ARBA" id="ARBA00003690"/>
    </source>
</evidence>
<evidence type="ECO:0000256" key="1">
    <source>
        <dbReference type="ARBA" id="ARBA00001971"/>
    </source>
</evidence>
<evidence type="ECO:0000256" key="3">
    <source>
        <dbReference type="ARBA" id="ARBA00004174"/>
    </source>
</evidence>
<sequence>MKYLDRALAETLRLHPPAPFLSKTCRYDFDLPPSNAISKEVTIEESTPIIIPVYSLHRDPKYFPNPEEFDPDRFSDSNKANIVKGSYLPFGEGYRLCIGMKFAILQVKAAAVAIIRNFDIHVNQKTKEPLQIDHNSLLLWAKGGLWLDFHRLNN</sequence>
<evidence type="ECO:0000256" key="14">
    <source>
        <dbReference type="PIRSR" id="PIRSR602403-1"/>
    </source>
</evidence>
<keyword evidence="17" id="KW-1185">Reference proteome</keyword>
<evidence type="ECO:0000256" key="13">
    <source>
        <dbReference type="ARBA" id="ARBA00023136"/>
    </source>
</evidence>
<evidence type="ECO:0000256" key="10">
    <source>
        <dbReference type="ARBA" id="ARBA00023002"/>
    </source>
</evidence>
<feature type="binding site" description="axial binding residue" evidence="14">
    <location>
        <position position="97"/>
    </location>
    <ligand>
        <name>heme</name>
        <dbReference type="ChEBI" id="CHEBI:30413"/>
    </ligand>
    <ligandPart>
        <name>Fe</name>
        <dbReference type="ChEBI" id="CHEBI:18248"/>
    </ligandPart>
</feature>
<evidence type="ECO:0000256" key="15">
    <source>
        <dbReference type="RuleBase" id="RU000461"/>
    </source>
</evidence>
<dbReference type="InterPro" id="IPR050476">
    <property type="entry name" value="Insect_CytP450_Detox"/>
</dbReference>
<dbReference type="GO" id="GO:0016705">
    <property type="term" value="F:oxidoreductase activity, acting on paired donors, with incorporation or reduction of molecular oxygen"/>
    <property type="evidence" value="ECO:0007669"/>
    <property type="project" value="InterPro"/>
</dbReference>
<evidence type="ECO:0000256" key="12">
    <source>
        <dbReference type="ARBA" id="ARBA00023033"/>
    </source>
</evidence>
<organism evidence="16 17">
    <name type="scientific">Oryctes borbonicus</name>
    <dbReference type="NCBI Taxonomy" id="1629725"/>
    <lineage>
        <taxon>Eukaryota</taxon>
        <taxon>Metazoa</taxon>
        <taxon>Ecdysozoa</taxon>
        <taxon>Arthropoda</taxon>
        <taxon>Hexapoda</taxon>
        <taxon>Insecta</taxon>
        <taxon>Pterygota</taxon>
        <taxon>Neoptera</taxon>
        <taxon>Endopterygota</taxon>
        <taxon>Coleoptera</taxon>
        <taxon>Polyphaga</taxon>
        <taxon>Scarabaeiformia</taxon>
        <taxon>Scarabaeidae</taxon>
        <taxon>Dynastinae</taxon>
        <taxon>Oryctes</taxon>
    </lineage>
</organism>
<dbReference type="GO" id="GO:0005506">
    <property type="term" value="F:iron ion binding"/>
    <property type="evidence" value="ECO:0007669"/>
    <property type="project" value="InterPro"/>
</dbReference>
<comment type="subcellular location">
    <subcellularLocation>
        <location evidence="4">Endoplasmic reticulum membrane</location>
        <topology evidence="4">Peripheral membrane protein</topology>
    </subcellularLocation>
    <subcellularLocation>
        <location evidence="3">Microsome membrane</location>
        <topology evidence="3">Peripheral membrane protein</topology>
    </subcellularLocation>
</comment>
<protein>
    <submittedName>
        <fullName evidence="16">Cytochrome P450</fullName>
    </submittedName>
</protein>
<dbReference type="GO" id="GO:0020037">
    <property type="term" value="F:heme binding"/>
    <property type="evidence" value="ECO:0007669"/>
    <property type="project" value="InterPro"/>
</dbReference>
<dbReference type="InterPro" id="IPR036396">
    <property type="entry name" value="Cyt_P450_sf"/>
</dbReference>
<evidence type="ECO:0000313" key="17">
    <source>
        <dbReference type="Proteomes" id="UP000051574"/>
    </source>
</evidence>
<comment type="cofactor">
    <cofactor evidence="1 14">
        <name>heme</name>
        <dbReference type="ChEBI" id="CHEBI:30413"/>
    </cofactor>
</comment>
<dbReference type="Pfam" id="PF00067">
    <property type="entry name" value="p450"/>
    <property type="match status" value="1"/>
</dbReference>
<evidence type="ECO:0000256" key="4">
    <source>
        <dbReference type="ARBA" id="ARBA00004406"/>
    </source>
</evidence>
<evidence type="ECO:0000256" key="9">
    <source>
        <dbReference type="ARBA" id="ARBA00022848"/>
    </source>
</evidence>
<dbReference type="PRINTS" id="PR00465">
    <property type="entry name" value="EP450IV"/>
</dbReference>
<dbReference type="GO" id="GO:0004497">
    <property type="term" value="F:monooxygenase activity"/>
    <property type="evidence" value="ECO:0007669"/>
    <property type="project" value="UniProtKB-KW"/>
</dbReference>
<dbReference type="SUPFAM" id="SSF48264">
    <property type="entry name" value="Cytochrome P450"/>
    <property type="match status" value="1"/>
</dbReference>
<dbReference type="InterPro" id="IPR002403">
    <property type="entry name" value="Cyt_P450_E_grp-IV"/>
</dbReference>
<evidence type="ECO:0000256" key="8">
    <source>
        <dbReference type="ARBA" id="ARBA00022824"/>
    </source>
</evidence>
<dbReference type="InterPro" id="IPR017972">
    <property type="entry name" value="Cyt_P450_CS"/>
</dbReference>
<dbReference type="PRINTS" id="PR00385">
    <property type="entry name" value="P450"/>
</dbReference>
<keyword evidence="6 14" id="KW-0349">Heme</keyword>
<keyword evidence="8" id="KW-0256">Endoplasmic reticulum</keyword>
<dbReference type="OrthoDB" id="8185424at2759"/>
<keyword evidence="11 14" id="KW-0408">Iron</keyword>
<dbReference type="EMBL" id="LJIG01009026">
    <property type="protein sequence ID" value="KRT83903.1"/>
    <property type="molecule type" value="Genomic_DNA"/>
</dbReference>
<reference evidence="16 17" key="1">
    <citation type="submission" date="2015-09" db="EMBL/GenBank/DDBJ databases">
        <title>Draft genome of the scarab beetle Oryctes borbonicus.</title>
        <authorList>
            <person name="Meyer J.M."/>
            <person name="Markov G.V."/>
            <person name="Baskaran P."/>
            <person name="Herrmann M."/>
            <person name="Sommer R.J."/>
            <person name="Roedelsperger C."/>
        </authorList>
    </citation>
    <scope>NUCLEOTIDE SEQUENCE [LARGE SCALE GENOMIC DNA]</scope>
    <source>
        <strain evidence="16">OB123</strain>
        <tissue evidence="16">Whole animal</tissue>
    </source>
</reference>
<dbReference type="Proteomes" id="UP000051574">
    <property type="component" value="Unassembled WGS sequence"/>
</dbReference>
<dbReference type="InterPro" id="IPR001128">
    <property type="entry name" value="Cyt_P450"/>
</dbReference>
<evidence type="ECO:0000256" key="6">
    <source>
        <dbReference type="ARBA" id="ARBA00022617"/>
    </source>
</evidence>
<evidence type="ECO:0000256" key="5">
    <source>
        <dbReference type="ARBA" id="ARBA00010617"/>
    </source>
</evidence>
<accession>A0A0T6B977</accession>
<gene>
    <name evidence="16" type="ORF">AMK59_3460</name>
</gene>
<keyword evidence="10 15" id="KW-0560">Oxidoreductase</keyword>
<evidence type="ECO:0000256" key="7">
    <source>
        <dbReference type="ARBA" id="ARBA00022723"/>
    </source>
</evidence>
<comment type="function">
    <text evidence="2">May be involved in the metabolism of insect hormones and in the breakdown of synthetic insecticides.</text>
</comment>
<comment type="similarity">
    <text evidence="5 15">Belongs to the cytochrome P450 family.</text>
</comment>
<evidence type="ECO:0000256" key="11">
    <source>
        <dbReference type="ARBA" id="ARBA00023004"/>
    </source>
</evidence>
<comment type="caution">
    <text evidence="16">The sequence shown here is derived from an EMBL/GenBank/DDBJ whole genome shotgun (WGS) entry which is preliminary data.</text>
</comment>
<keyword evidence="13" id="KW-0472">Membrane</keyword>
<keyword evidence="12 15" id="KW-0503">Monooxygenase</keyword>
<name>A0A0T6B977_9SCAR</name>
<proteinExistence type="inferred from homology"/>
<dbReference type="GO" id="GO:0005789">
    <property type="term" value="C:endoplasmic reticulum membrane"/>
    <property type="evidence" value="ECO:0007669"/>
    <property type="project" value="UniProtKB-SubCell"/>
</dbReference>
<dbReference type="Gene3D" id="1.10.630.10">
    <property type="entry name" value="Cytochrome P450"/>
    <property type="match status" value="1"/>
</dbReference>
<keyword evidence="7 14" id="KW-0479">Metal-binding</keyword>